<evidence type="ECO:0000256" key="1">
    <source>
        <dbReference type="SAM" id="Phobius"/>
    </source>
</evidence>
<name>A0A8N1SAC3_9HYME</name>
<dbReference type="AlphaFoldDB" id="A0A8N1SAC3"/>
<evidence type="ECO:0000313" key="2">
    <source>
        <dbReference type="Proteomes" id="UP000504615"/>
    </source>
</evidence>
<keyword evidence="1" id="KW-0812">Transmembrane</keyword>
<dbReference type="GeneID" id="112553048"/>
<dbReference type="InterPro" id="IPR016161">
    <property type="entry name" value="Ald_DH/histidinol_DH"/>
</dbReference>
<dbReference type="Proteomes" id="UP000504615">
    <property type="component" value="Unplaced"/>
</dbReference>
<sequence>MEFCSGSYFLFKYQQCYDIFTEYYNVCPEDYTYTDKNKKKVLEIYNLFYDGKWQIPLKATYWTMWNEIKRGNIMYANATKSDITKCALSAKNGFTTWSTWSMASRIETLYKLASILECQKFVNFLSIFFYTSSTFFLLFNFVS</sequence>
<gene>
    <name evidence="3" type="primary">LOC112553048</name>
</gene>
<dbReference type="InterPro" id="IPR016162">
    <property type="entry name" value="Ald_DH_N"/>
</dbReference>
<dbReference type="Gene3D" id="3.40.605.10">
    <property type="entry name" value="Aldehyde Dehydrogenase, Chain A, domain 1"/>
    <property type="match status" value="1"/>
</dbReference>
<dbReference type="RefSeq" id="XP_025075696.1">
    <property type="nucleotide sequence ID" value="XM_025219911.1"/>
</dbReference>
<keyword evidence="2" id="KW-1185">Reference proteome</keyword>
<dbReference type="GO" id="GO:0016491">
    <property type="term" value="F:oxidoreductase activity"/>
    <property type="evidence" value="ECO:0007669"/>
    <property type="project" value="InterPro"/>
</dbReference>
<proteinExistence type="predicted"/>
<organism evidence="2 3">
    <name type="scientific">Pogonomyrmex barbatus</name>
    <name type="common">red harvester ant</name>
    <dbReference type="NCBI Taxonomy" id="144034"/>
    <lineage>
        <taxon>Eukaryota</taxon>
        <taxon>Metazoa</taxon>
        <taxon>Ecdysozoa</taxon>
        <taxon>Arthropoda</taxon>
        <taxon>Hexapoda</taxon>
        <taxon>Insecta</taxon>
        <taxon>Pterygota</taxon>
        <taxon>Neoptera</taxon>
        <taxon>Endopterygota</taxon>
        <taxon>Hymenoptera</taxon>
        <taxon>Apocrita</taxon>
        <taxon>Aculeata</taxon>
        <taxon>Formicoidea</taxon>
        <taxon>Formicidae</taxon>
        <taxon>Myrmicinae</taxon>
        <taxon>Pogonomyrmex</taxon>
    </lineage>
</organism>
<protein>
    <submittedName>
        <fullName evidence="3">Uncharacterized protein LOC112553048</fullName>
    </submittedName>
</protein>
<accession>A0A8N1SAC3</accession>
<dbReference type="SUPFAM" id="SSF53720">
    <property type="entry name" value="ALDH-like"/>
    <property type="match status" value="1"/>
</dbReference>
<evidence type="ECO:0000313" key="3">
    <source>
        <dbReference type="RefSeq" id="XP_025075696.1"/>
    </source>
</evidence>
<feature type="transmembrane region" description="Helical" evidence="1">
    <location>
        <begin position="121"/>
        <end position="142"/>
    </location>
</feature>
<reference evidence="3" key="1">
    <citation type="submission" date="2025-08" db="UniProtKB">
        <authorList>
            <consortium name="RefSeq"/>
        </authorList>
    </citation>
    <scope>IDENTIFICATION</scope>
</reference>
<keyword evidence="1" id="KW-0472">Membrane</keyword>
<keyword evidence="1" id="KW-1133">Transmembrane helix</keyword>